<proteinExistence type="predicted"/>
<accession>A0A7C9IF26</accession>
<evidence type="ECO:0000256" key="1">
    <source>
        <dbReference type="SAM" id="MobiDB-lite"/>
    </source>
</evidence>
<reference evidence="2 3" key="2">
    <citation type="submission" date="2020-03" db="EMBL/GenBank/DDBJ databases">
        <title>Kangsaoukella pontilimi gen. nov., sp. nov., a new member of the family Rhodobacteraceae isolated from a tidal mudflat.</title>
        <authorList>
            <person name="Kim I.S."/>
        </authorList>
    </citation>
    <scope>NUCLEOTIDE SEQUENCE [LARGE SCALE GENOMIC DNA]</scope>
    <source>
        <strain evidence="2 3">GH1-50</strain>
    </source>
</reference>
<evidence type="ECO:0000313" key="3">
    <source>
        <dbReference type="Proteomes" id="UP000480350"/>
    </source>
</evidence>
<comment type="caution">
    <text evidence="2">The sequence shown here is derived from an EMBL/GenBank/DDBJ whole genome shotgun (WGS) entry which is preliminary data.</text>
</comment>
<evidence type="ECO:0000313" key="2">
    <source>
        <dbReference type="EMBL" id="MXQ07228.1"/>
    </source>
</evidence>
<protein>
    <submittedName>
        <fullName evidence="2">Uncharacterized protein</fullName>
    </submittedName>
</protein>
<feature type="compositionally biased region" description="Acidic residues" evidence="1">
    <location>
        <begin position="91"/>
        <end position="102"/>
    </location>
</feature>
<dbReference type="EMBL" id="WUPT01000001">
    <property type="protein sequence ID" value="MXQ07228.1"/>
    <property type="molecule type" value="Genomic_DNA"/>
</dbReference>
<dbReference type="Proteomes" id="UP000480350">
    <property type="component" value="Unassembled WGS sequence"/>
</dbReference>
<sequence>MQWSDVSKDWPAFQDSIKARWPEVDQQTVADMSGERAVFNAYLGQTLGLTPREADEQIDEWLQGPLPLDAVAAPVRDNRTLSESRAHIPEGEDVYADDQAFGDDDKTDRPIGRDLANN</sequence>
<name>A0A7C9IF26_9RHOB</name>
<dbReference type="RefSeq" id="WP_160763113.1">
    <property type="nucleotide sequence ID" value="NZ_WUPT01000001.1"/>
</dbReference>
<gene>
    <name evidence="2" type="ORF">GQ651_05155</name>
</gene>
<reference evidence="2 3" key="1">
    <citation type="submission" date="2019-12" db="EMBL/GenBank/DDBJ databases">
        <authorList>
            <person name="Lee S.D."/>
        </authorList>
    </citation>
    <scope>NUCLEOTIDE SEQUENCE [LARGE SCALE GENOMIC DNA]</scope>
    <source>
        <strain evidence="2 3">GH1-50</strain>
    </source>
</reference>
<feature type="compositionally biased region" description="Basic and acidic residues" evidence="1">
    <location>
        <begin position="79"/>
        <end position="90"/>
    </location>
</feature>
<dbReference type="InterPro" id="IPR036629">
    <property type="entry name" value="YjbJ_sf"/>
</dbReference>
<feature type="region of interest" description="Disordered" evidence="1">
    <location>
        <begin position="79"/>
        <end position="118"/>
    </location>
</feature>
<dbReference type="Gene3D" id="1.10.1470.10">
    <property type="entry name" value="YjbJ"/>
    <property type="match status" value="1"/>
</dbReference>
<dbReference type="AlphaFoldDB" id="A0A7C9IF26"/>
<feature type="compositionally biased region" description="Basic and acidic residues" evidence="1">
    <location>
        <begin position="103"/>
        <end position="112"/>
    </location>
</feature>
<organism evidence="2 3">
    <name type="scientific">Kangsaoukella pontilimi</name>
    <dbReference type="NCBI Taxonomy" id="2691042"/>
    <lineage>
        <taxon>Bacteria</taxon>
        <taxon>Pseudomonadati</taxon>
        <taxon>Pseudomonadota</taxon>
        <taxon>Alphaproteobacteria</taxon>
        <taxon>Rhodobacterales</taxon>
        <taxon>Paracoccaceae</taxon>
        <taxon>Kangsaoukella</taxon>
    </lineage>
</organism>
<keyword evidence="3" id="KW-1185">Reference proteome</keyword>